<comment type="caution">
    <text evidence="2">The sequence shown here is derived from an EMBL/GenBank/DDBJ whole genome shotgun (WGS) entry which is preliminary data.</text>
</comment>
<gene>
    <name evidence="2" type="ORF">KME65_16340</name>
</gene>
<evidence type="ECO:0000313" key="2">
    <source>
        <dbReference type="EMBL" id="MBT2990526.1"/>
    </source>
</evidence>
<keyword evidence="1" id="KW-0812">Transmembrane</keyword>
<evidence type="ECO:0000313" key="3">
    <source>
        <dbReference type="Proteomes" id="UP000770889"/>
    </source>
</evidence>
<feature type="non-terminal residue" evidence="2">
    <location>
        <position position="77"/>
    </location>
</feature>
<organism evidence="2 3">
    <name type="scientific">Candidatus Thiodiazotropha taylori</name>
    <dbReference type="NCBI Taxonomy" id="2792791"/>
    <lineage>
        <taxon>Bacteria</taxon>
        <taxon>Pseudomonadati</taxon>
        <taxon>Pseudomonadota</taxon>
        <taxon>Gammaproteobacteria</taxon>
        <taxon>Chromatiales</taxon>
        <taxon>Sedimenticolaceae</taxon>
        <taxon>Candidatus Thiodiazotropha</taxon>
    </lineage>
</organism>
<keyword evidence="1" id="KW-0472">Membrane</keyword>
<dbReference type="AlphaFoldDB" id="A0A944QWQ5"/>
<accession>A0A944QWQ5</accession>
<evidence type="ECO:0000256" key="1">
    <source>
        <dbReference type="SAM" id="Phobius"/>
    </source>
</evidence>
<dbReference type="EMBL" id="JAHHGM010000017">
    <property type="protein sequence ID" value="MBT2990526.1"/>
    <property type="molecule type" value="Genomic_DNA"/>
</dbReference>
<feature type="transmembrane region" description="Helical" evidence="1">
    <location>
        <begin position="9"/>
        <end position="29"/>
    </location>
</feature>
<name>A0A944QWQ5_9GAMM</name>
<reference evidence="2 3" key="1">
    <citation type="submission" date="2021-05" db="EMBL/GenBank/DDBJ databases">
        <title>Genetic and Functional Diversity in Clade A Lucinid endosymbionts from the Bahamas.</title>
        <authorList>
            <person name="Giani N.M."/>
            <person name="Engel A.S."/>
            <person name="Campbell B.J."/>
        </authorList>
    </citation>
    <scope>NUCLEOTIDE SEQUENCE [LARGE SCALE GENOMIC DNA]</scope>
    <source>
        <strain evidence="2">LUC16012Gg_MoonRockCtena</strain>
    </source>
</reference>
<keyword evidence="1" id="KW-1133">Transmembrane helix</keyword>
<sequence length="77" mass="8622">MSLDRGTKIYAAVLAIVCLSLLLTWMLTLDMRLEEIDDMIDRDSEIASYPYPFRALEIEGTTAVLSSPRSNAMPAVR</sequence>
<protein>
    <submittedName>
        <fullName evidence="2">Uncharacterized protein</fullName>
    </submittedName>
</protein>
<proteinExistence type="predicted"/>
<dbReference type="Proteomes" id="UP000770889">
    <property type="component" value="Unassembled WGS sequence"/>
</dbReference>